<dbReference type="SUPFAM" id="SSF103506">
    <property type="entry name" value="Mitochondrial carrier"/>
    <property type="match status" value="1"/>
</dbReference>
<sequence length="238" mass="25426">MLRTEGIRSFYKGAAVNALFTPPARALYMGGLELSKSCVGSGTAGRDFLAGTLAQLVGSLAYVPRDVIVERCAIDGQLKSQVGSCSSSIEALRTMWVHEGMGGFYRAYMPHQFVWIPYNGLFFALLGRLEAAEVEAGVSSGSDGASFGLGVVNSGFCAALAGWATTPLDVIKTRVQVQGANPELFAFDGPIDCVRQLVRKEGFAALFSGAMGRMCYLAPNMAIFVPLYEQLKRLASKV</sequence>
<evidence type="ECO:0000256" key="7">
    <source>
        <dbReference type="ARBA" id="ARBA00023136"/>
    </source>
</evidence>
<dbReference type="GO" id="GO:0031966">
    <property type="term" value="C:mitochondrial membrane"/>
    <property type="evidence" value="ECO:0007669"/>
    <property type="project" value="UniProtKB-SubCell"/>
</dbReference>
<dbReference type="GO" id="GO:0005381">
    <property type="term" value="F:iron ion transmembrane transporter activity"/>
    <property type="evidence" value="ECO:0007669"/>
    <property type="project" value="UniProtKB-ARBA"/>
</dbReference>
<name>A0A7S2HHE8_9DINO</name>
<keyword evidence="6" id="KW-0496">Mitochondrion</keyword>
<evidence type="ECO:0008006" key="11">
    <source>
        <dbReference type="Google" id="ProtNLM"/>
    </source>
</evidence>
<dbReference type="EMBL" id="HBGQ01073057">
    <property type="protein sequence ID" value="CAD9490823.1"/>
    <property type="molecule type" value="Transcribed_RNA"/>
</dbReference>
<dbReference type="Gene3D" id="1.50.40.10">
    <property type="entry name" value="Mitochondrial carrier domain"/>
    <property type="match status" value="1"/>
</dbReference>
<feature type="repeat" description="Solcar" evidence="8">
    <location>
        <begin position="42"/>
        <end position="132"/>
    </location>
</feature>
<dbReference type="InterPro" id="IPR018108">
    <property type="entry name" value="MCP_transmembrane"/>
</dbReference>
<gene>
    <name evidence="10" type="ORF">AAND1436_LOCUS35061</name>
</gene>
<evidence type="ECO:0000256" key="2">
    <source>
        <dbReference type="ARBA" id="ARBA00006375"/>
    </source>
</evidence>
<comment type="subcellular location">
    <subcellularLocation>
        <location evidence="1">Mitochondrion membrane</location>
        <topology evidence="1">Multi-pass membrane protein</topology>
    </subcellularLocation>
</comment>
<keyword evidence="3 9" id="KW-0813">Transport</keyword>
<keyword evidence="4 8" id="KW-0812">Transmembrane</keyword>
<evidence type="ECO:0000256" key="1">
    <source>
        <dbReference type="ARBA" id="ARBA00004225"/>
    </source>
</evidence>
<evidence type="ECO:0000256" key="3">
    <source>
        <dbReference type="ARBA" id="ARBA00022448"/>
    </source>
</evidence>
<keyword evidence="5" id="KW-1133">Transmembrane helix</keyword>
<dbReference type="PANTHER" id="PTHR45758">
    <property type="entry name" value="MITOFERRIN-1-RELATED"/>
    <property type="match status" value="1"/>
</dbReference>
<evidence type="ECO:0000313" key="10">
    <source>
        <dbReference type="EMBL" id="CAD9490823.1"/>
    </source>
</evidence>
<accession>A0A7S2HHE8</accession>
<comment type="similarity">
    <text evidence="2 9">Belongs to the mitochondrial carrier (TC 2.A.29) family.</text>
</comment>
<dbReference type="PROSITE" id="PS50920">
    <property type="entry name" value="SOLCAR"/>
    <property type="match status" value="2"/>
</dbReference>
<dbReference type="Pfam" id="PF00153">
    <property type="entry name" value="Mito_carr"/>
    <property type="match status" value="2"/>
</dbReference>
<reference evidence="10" key="1">
    <citation type="submission" date="2021-01" db="EMBL/GenBank/DDBJ databases">
        <authorList>
            <person name="Corre E."/>
            <person name="Pelletier E."/>
            <person name="Niang G."/>
            <person name="Scheremetjew M."/>
            <person name="Finn R."/>
            <person name="Kale V."/>
            <person name="Holt S."/>
            <person name="Cochrane G."/>
            <person name="Meng A."/>
            <person name="Brown T."/>
            <person name="Cohen L."/>
        </authorList>
    </citation>
    <scope>NUCLEOTIDE SEQUENCE</scope>
    <source>
        <strain evidence="10">CCMP2222</strain>
    </source>
</reference>
<feature type="repeat" description="Solcar" evidence="8">
    <location>
        <begin position="149"/>
        <end position="234"/>
    </location>
</feature>
<evidence type="ECO:0000256" key="5">
    <source>
        <dbReference type="ARBA" id="ARBA00022989"/>
    </source>
</evidence>
<evidence type="ECO:0000256" key="8">
    <source>
        <dbReference type="PROSITE-ProRule" id="PRU00282"/>
    </source>
</evidence>
<organism evidence="10">
    <name type="scientific">Alexandrium andersonii</name>
    <dbReference type="NCBI Taxonomy" id="327968"/>
    <lineage>
        <taxon>Eukaryota</taxon>
        <taxon>Sar</taxon>
        <taxon>Alveolata</taxon>
        <taxon>Dinophyceae</taxon>
        <taxon>Gonyaulacales</taxon>
        <taxon>Pyrocystaceae</taxon>
        <taxon>Alexandrium</taxon>
    </lineage>
</organism>
<keyword evidence="7 8" id="KW-0472">Membrane</keyword>
<dbReference type="InterPro" id="IPR023395">
    <property type="entry name" value="MCP_dom_sf"/>
</dbReference>
<protein>
    <recommendedName>
        <fullName evidence="11">Mitochondrial carrier protein</fullName>
    </recommendedName>
</protein>
<evidence type="ECO:0000256" key="4">
    <source>
        <dbReference type="ARBA" id="ARBA00022692"/>
    </source>
</evidence>
<dbReference type="PANTHER" id="PTHR45758:SF3">
    <property type="entry name" value="MITOCHONDRIAL SUBSTRATE CARRIER FAMILY PROTEIN E"/>
    <property type="match status" value="1"/>
</dbReference>
<proteinExistence type="inferred from homology"/>
<dbReference type="AlphaFoldDB" id="A0A7S2HHE8"/>
<evidence type="ECO:0000256" key="9">
    <source>
        <dbReference type="RuleBase" id="RU000488"/>
    </source>
</evidence>
<evidence type="ECO:0000256" key="6">
    <source>
        <dbReference type="ARBA" id="ARBA00023128"/>
    </source>
</evidence>